<evidence type="ECO:0000256" key="1">
    <source>
        <dbReference type="ARBA" id="ARBA00023015"/>
    </source>
</evidence>
<evidence type="ECO:0000256" key="4">
    <source>
        <dbReference type="PROSITE-ProRule" id="PRU00335"/>
    </source>
</evidence>
<evidence type="ECO:0000256" key="2">
    <source>
        <dbReference type="ARBA" id="ARBA00023125"/>
    </source>
</evidence>
<dbReference type="AlphaFoldDB" id="A0A401W0W9"/>
<feature type="DNA-binding region" description="H-T-H motif" evidence="4">
    <location>
        <begin position="37"/>
        <end position="56"/>
    </location>
</feature>
<feature type="domain" description="HTH tetR-type" evidence="5">
    <location>
        <begin position="14"/>
        <end position="74"/>
    </location>
</feature>
<keyword evidence="7" id="KW-1185">Reference proteome</keyword>
<dbReference type="PROSITE" id="PS50977">
    <property type="entry name" value="HTH_TETR_2"/>
    <property type="match status" value="1"/>
</dbReference>
<evidence type="ECO:0000256" key="3">
    <source>
        <dbReference type="ARBA" id="ARBA00023163"/>
    </source>
</evidence>
<dbReference type="GO" id="GO:0003700">
    <property type="term" value="F:DNA-binding transcription factor activity"/>
    <property type="evidence" value="ECO:0007669"/>
    <property type="project" value="TreeGrafter"/>
</dbReference>
<dbReference type="InterPro" id="IPR009057">
    <property type="entry name" value="Homeodomain-like_sf"/>
</dbReference>
<sequence length="216" mass="23912">MRGMAEGLRERKKRQTRQHISDMATGLFLERGFDDVTIAEIAEVCEVSVNTVYNYFPAKEDLFMDRGAGLVDRLARYVRGRDAGESAAAAVLRELREQVEAVSPAVGLVEGYDRFLRVIEGAATLKARLWHLQQEQLTRLEETLRQEAGAAADDWLPLLVAGQLNWVHATLTAHIARAVMAGRAPDEVSREALVLLDDLEDALGGKVLNYAVRGGR</sequence>
<dbReference type="PANTHER" id="PTHR30055:SF234">
    <property type="entry name" value="HTH-TYPE TRANSCRIPTIONAL REGULATOR BETI"/>
    <property type="match status" value="1"/>
</dbReference>
<proteinExistence type="predicted"/>
<dbReference type="PANTHER" id="PTHR30055">
    <property type="entry name" value="HTH-TYPE TRANSCRIPTIONAL REGULATOR RUTR"/>
    <property type="match status" value="1"/>
</dbReference>
<dbReference type="GO" id="GO:0000976">
    <property type="term" value="F:transcription cis-regulatory region binding"/>
    <property type="evidence" value="ECO:0007669"/>
    <property type="project" value="TreeGrafter"/>
</dbReference>
<gene>
    <name evidence="6" type="ORF">GKJPGBOP_02654</name>
</gene>
<evidence type="ECO:0000313" key="6">
    <source>
        <dbReference type="EMBL" id="GCD42979.1"/>
    </source>
</evidence>
<name>A0A401W0W9_STREY</name>
<evidence type="ECO:0000259" key="5">
    <source>
        <dbReference type="PROSITE" id="PS50977"/>
    </source>
</evidence>
<accession>A0A401W0W9</accession>
<reference evidence="6 7" key="1">
    <citation type="submission" date="2018-11" db="EMBL/GenBank/DDBJ databases">
        <title>Whole genome sequence of Streptomyces paromomycinus NBRC 15454(T).</title>
        <authorList>
            <person name="Komaki H."/>
            <person name="Tamura T."/>
        </authorList>
    </citation>
    <scope>NUCLEOTIDE SEQUENCE [LARGE SCALE GENOMIC DNA]</scope>
    <source>
        <strain evidence="6 7">NBRC 15454</strain>
    </source>
</reference>
<dbReference type="PRINTS" id="PR00455">
    <property type="entry name" value="HTHTETR"/>
</dbReference>
<dbReference type="InterPro" id="IPR050109">
    <property type="entry name" value="HTH-type_TetR-like_transc_reg"/>
</dbReference>
<evidence type="ECO:0000313" key="7">
    <source>
        <dbReference type="Proteomes" id="UP000286746"/>
    </source>
</evidence>
<dbReference type="EMBL" id="BHZD01000001">
    <property type="protein sequence ID" value="GCD42979.1"/>
    <property type="molecule type" value="Genomic_DNA"/>
</dbReference>
<dbReference type="Gene3D" id="1.10.357.10">
    <property type="entry name" value="Tetracycline Repressor, domain 2"/>
    <property type="match status" value="1"/>
</dbReference>
<dbReference type="SUPFAM" id="SSF46689">
    <property type="entry name" value="Homeodomain-like"/>
    <property type="match status" value="1"/>
</dbReference>
<comment type="caution">
    <text evidence="6">The sequence shown here is derived from an EMBL/GenBank/DDBJ whole genome shotgun (WGS) entry which is preliminary data.</text>
</comment>
<keyword evidence="3" id="KW-0804">Transcription</keyword>
<keyword evidence="1" id="KW-0805">Transcription regulation</keyword>
<organism evidence="6 7">
    <name type="scientific">Streptomyces paromomycinus</name>
    <name type="common">Streptomyces rimosus subsp. paromomycinus</name>
    <dbReference type="NCBI Taxonomy" id="92743"/>
    <lineage>
        <taxon>Bacteria</taxon>
        <taxon>Bacillati</taxon>
        <taxon>Actinomycetota</taxon>
        <taxon>Actinomycetes</taxon>
        <taxon>Kitasatosporales</taxon>
        <taxon>Streptomycetaceae</taxon>
        <taxon>Streptomyces</taxon>
    </lineage>
</organism>
<dbReference type="Pfam" id="PF00440">
    <property type="entry name" value="TetR_N"/>
    <property type="match status" value="1"/>
</dbReference>
<protein>
    <submittedName>
        <fullName evidence="6">TetR family transcriptional regulator</fullName>
    </submittedName>
</protein>
<keyword evidence="2 4" id="KW-0238">DNA-binding</keyword>
<dbReference type="InterPro" id="IPR001647">
    <property type="entry name" value="HTH_TetR"/>
</dbReference>
<dbReference type="Proteomes" id="UP000286746">
    <property type="component" value="Unassembled WGS sequence"/>
</dbReference>